<dbReference type="AlphaFoldDB" id="A0A318A004"/>
<protein>
    <submittedName>
        <fullName evidence="1">Uncharacterized protein</fullName>
    </submittedName>
</protein>
<proteinExistence type="predicted"/>
<sequence>MIAGYNDKGADWSGHDAVQVQRFRQRAHEQILRLVASIGEQNISPGLLESLKSGRAVEDPSGRFKSAAQDELL</sequence>
<evidence type="ECO:0000313" key="1">
    <source>
        <dbReference type="EMBL" id="PXA72799.1"/>
    </source>
</evidence>
<evidence type="ECO:0000313" key="2">
    <source>
        <dbReference type="Proteomes" id="UP000246722"/>
    </source>
</evidence>
<dbReference type="Proteomes" id="UP000246722">
    <property type="component" value="Unassembled WGS sequence"/>
</dbReference>
<gene>
    <name evidence="1" type="ORF">CTB96_01475</name>
</gene>
<name>A0A318A004_9MICO</name>
<accession>A0A318A004</accession>
<comment type="caution">
    <text evidence="1">The sequence shown here is derived from an EMBL/GenBank/DDBJ whole genome shotgun (WGS) entry which is preliminary data.</text>
</comment>
<keyword evidence="2" id="KW-1185">Reference proteome</keyword>
<dbReference type="EMBL" id="QHLY01000004">
    <property type="protein sequence ID" value="PXA72799.1"/>
    <property type="molecule type" value="Genomic_DNA"/>
</dbReference>
<organism evidence="1 2">
    <name type="scientific">Cryobacterium arcticum</name>
    <dbReference type="NCBI Taxonomy" id="670052"/>
    <lineage>
        <taxon>Bacteria</taxon>
        <taxon>Bacillati</taxon>
        <taxon>Actinomycetota</taxon>
        <taxon>Actinomycetes</taxon>
        <taxon>Micrococcales</taxon>
        <taxon>Microbacteriaceae</taxon>
        <taxon>Cryobacterium</taxon>
    </lineage>
</organism>
<reference evidence="1 2" key="1">
    <citation type="submission" date="2018-05" db="EMBL/GenBank/DDBJ databases">
        <title>Genetic diversity of glacier-inhabiting Cryobacterium bacteria in China and description of Cryobacterium mengkeensis sp. nov. and Arthrobacter glacialis sp. nov.</title>
        <authorList>
            <person name="Liu Q."/>
            <person name="Xin Y.-H."/>
        </authorList>
    </citation>
    <scope>NUCLEOTIDE SEQUENCE [LARGE SCALE GENOMIC DNA]</scope>
    <source>
        <strain evidence="1 2">SK-1</strain>
    </source>
</reference>